<reference evidence="2 3" key="1">
    <citation type="submission" date="2019-12" db="EMBL/GenBank/DDBJ databases">
        <title>Comparative genomics gives insights into the taxonomy of the Azoarcus-Aromatoleum group and reveals separate origins of nif in the plant-associated Azoarcus and non-plant-associated Aromatoleum sub-groups.</title>
        <authorList>
            <person name="Lafos M."/>
            <person name="Maluk M."/>
            <person name="Batista M."/>
            <person name="Junghare M."/>
            <person name="Carmona M."/>
            <person name="Faoro H."/>
            <person name="Cruz L.M."/>
            <person name="Battistoni F."/>
            <person name="De Souza E."/>
            <person name="Pedrosa F."/>
            <person name="Chen W.-M."/>
            <person name="Poole P.S."/>
            <person name="Dixon R.A."/>
            <person name="James E.K."/>
        </authorList>
    </citation>
    <scope>NUCLEOTIDE SEQUENCE [LARGE SCALE GENOMIC DNA]</scope>
    <source>
        <strain evidence="2 3">PbN1</strain>
    </source>
</reference>
<dbReference type="RefSeq" id="WP_169202488.1">
    <property type="nucleotide sequence ID" value="NZ_CP059467.1"/>
</dbReference>
<proteinExistence type="predicted"/>
<dbReference type="Proteomes" id="UP000633943">
    <property type="component" value="Unassembled WGS sequence"/>
</dbReference>
<dbReference type="Pfam" id="PF03927">
    <property type="entry name" value="NapD"/>
    <property type="match status" value="1"/>
</dbReference>
<evidence type="ECO:0000313" key="3">
    <source>
        <dbReference type="Proteomes" id="UP000633943"/>
    </source>
</evidence>
<accession>A0ABX1NW55</accession>
<evidence type="ECO:0008006" key="4">
    <source>
        <dbReference type="Google" id="ProtNLM"/>
    </source>
</evidence>
<keyword evidence="3" id="KW-1185">Reference proteome</keyword>
<organism evidence="2 3">
    <name type="scientific">Aromatoleum bremense</name>
    <dbReference type="NCBI Taxonomy" id="76115"/>
    <lineage>
        <taxon>Bacteria</taxon>
        <taxon>Pseudomonadati</taxon>
        <taxon>Pseudomonadota</taxon>
        <taxon>Betaproteobacteria</taxon>
        <taxon>Rhodocyclales</taxon>
        <taxon>Rhodocyclaceae</taxon>
        <taxon>Aromatoleum</taxon>
    </lineage>
</organism>
<evidence type="ECO:0000256" key="1">
    <source>
        <dbReference type="SAM" id="MobiDB-lite"/>
    </source>
</evidence>
<dbReference type="Gene3D" id="3.30.70.920">
    <property type="match status" value="1"/>
</dbReference>
<dbReference type="EMBL" id="WTVP01000023">
    <property type="protein sequence ID" value="NMG15871.1"/>
    <property type="molecule type" value="Genomic_DNA"/>
</dbReference>
<dbReference type="InterPro" id="IPR005623">
    <property type="entry name" value="Chaperone_NapD_NO3_reduct"/>
</dbReference>
<gene>
    <name evidence="2" type="ORF">GPA24_10020</name>
</gene>
<name>A0ABX1NW55_9RHOO</name>
<comment type="caution">
    <text evidence="2">The sequence shown here is derived from an EMBL/GenBank/DDBJ whole genome shotgun (WGS) entry which is preliminary data.</text>
</comment>
<evidence type="ECO:0000313" key="2">
    <source>
        <dbReference type="EMBL" id="NMG15871.1"/>
    </source>
</evidence>
<sequence>MDARSSSRWKRQHQLPRLILLALAGAFLGIVVDPALALLPVALHFLFRSFGARYGSAAEGSSPLVADDSPAHVPGILVETQPERTAEVARAIAAVPELDICTINPAAGKLAVISDCTRFSDTLGLVGWIREIPGVVSATPVYHRQHVDAANGPPHRRPEKRHAP</sequence>
<protein>
    <recommendedName>
        <fullName evidence="4">NapA signal peptide-binding chaperone NapD</fullName>
    </recommendedName>
</protein>
<feature type="compositionally biased region" description="Basic residues" evidence="1">
    <location>
        <begin position="154"/>
        <end position="164"/>
    </location>
</feature>
<feature type="region of interest" description="Disordered" evidence="1">
    <location>
        <begin position="145"/>
        <end position="164"/>
    </location>
</feature>